<name>A0A2P2PCB9_RHIMU</name>
<accession>A0A2P2PCB9</accession>
<organism evidence="1">
    <name type="scientific">Rhizophora mucronata</name>
    <name type="common">Asiatic mangrove</name>
    <dbReference type="NCBI Taxonomy" id="61149"/>
    <lineage>
        <taxon>Eukaryota</taxon>
        <taxon>Viridiplantae</taxon>
        <taxon>Streptophyta</taxon>
        <taxon>Embryophyta</taxon>
        <taxon>Tracheophyta</taxon>
        <taxon>Spermatophyta</taxon>
        <taxon>Magnoliopsida</taxon>
        <taxon>eudicotyledons</taxon>
        <taxon>Gunneridae</taxon>
        <taxon>Pentapetalae</taxon>
        <taxon>rosids</taxon>
        <taxon>fabids</taxon>
        <taxon>Malpighiales</taxon>
        <taxon>Rhizophoraceae</taxon>
        <taxon>Rhizophora</taxon>
    </lineage>
</organism>
<evidence type="ECO:0000313" key="1">
    <source>
        <dbReference type="EMBL" id="MBX52398.1"/>
    </source>
</evidence>
<protein>
    <submittedName>
        <fullName evidence="1">Uncharacterized protein</fullName>
    </submittedName>
</protein>
<dbReference type="AlphaFoldDB" id="A0A2P2PCB9"/>
<dbReference type="EMBL" id="GGEC01071914">
    <property type="protein sequence ID" value="MBX52398.1"/>
    <property type="molecule type" value="Transcribed_RNA"/>
</dbReference>
<reference evidence="1" key="1">
    <citation type="submission" date="2018-02" db="EMBL/GenBank/DDBJ databases">
        <title>Rhizophora mucronata_Transcriptome.</title>
        <authorList>
            <person name="Meera S.P."/>
            <person name="Sreeshan A."/>
            <person name="Augustine A."/>
        </authorList>
    </citation>
    <scope>NUCLEOTIDE SEQUENCE</scope>
    <source>
        <tissue evidence="1">Leaf</tissue>
    </source>
</reference>
<sequence>MLRLGYNGQSANLSDKQS</sequence>
<proteinExistence type="predicted"/>